<dbReference type="Gene3D" id="3.40.630.30">
    <property type="match status" value="1"/>
</dbReference>
<name>A0A9X3TPW1_9BACL</name>
<dbReference type="PANTHER" id="PTHR43420">
    <property type="entry name" value="ACETYLTRANSFERASE"/>
    <property type="match status" value="1"/>
</dbReference>
<protein>
    <submittedName>
        <fullName evidence="4">GNAT family N-acetyltransferase</fullName>
        <ecNumber evidence="4">2.3.1.-</ecNumber>
    </submittedName>
</protein>
<dbReference type="EC" id="2.3.1.-" evidence="4"/>
<dbReference type="SUPFAM" id="SSF55729">
    <property type="entry name" value="Acyl-CoA N-acyltransferases (Nat)"/>
    <property type="match status" value="1"/>
</dbReference>
<evidence type="ECO:0000256" key="1">
    <source>
        <dbReference type="ARBA" id="ARBA00022679"/>
    </source>
</evidence>
<dbReference type="GO" id="GO:0016747">
    <property type="term" value="F:acyltransferase activity, transferring groups other than amino-acyl groups"/>
    <property type="evidence" value="ECO:0007669"/>
    <property type="project" value="InterPro"/>
</dbReference>
<evidence type="ECO:0000313" key="5">
    <source>
        <dbReference type="Proteomes" id="UP001151071"/>
    </source>
</evidence>
<sequence>MIVVKRMNQCTLAEVTLAWNRGFEGYFVPVTMTEESLLQRLGREEYAPSLSVVAFADGEPIGLVASGVRTINGKKVAWNGGTGIATAYRRQGVGRRLMEETLALYREAGVELATLEALRQNEKAIALYRQLGYEVTDRLLFWQRTDALADRPFGDVTSAPYRLRRGIPQEAASLSFYEADVPWQNQWPSLRDGEAVFVEDGYGETVGYAFYKRTLDESGKPTAIVLRQCAVLPGRADAEAIVRFALAHVWAPLELACTRSTFNLPASRKLVVSVLEQAGFQPSGTEQVYMIRPMEQGG</sequence>
<accession>A0A9X3TPW1</accession>
<organism evidence="4 5">
    <name type="scientific">Brevibacillus thermoruber</name>
    <dbReference type="NCBI Taxonomy" id="33942"/>
    <lineage>
        <taxon>Bacteria</taxon>
        <taxon>Bacillati</taxon>
        <taxon>Bacillota</taxon>
        <taxon>Bacilli</taxon>
        <taxon>Bacillales</taxon>
        <taxon>Paenibacillaceae</taxon>
        <taxon>Brevibacillus</taxon>
    </lineage>
</organism>
<proteinExistence type="predicted"/>
<keyword evidence="5" id="KW-1185">Reference proteome</keyword>
<dbReference type="EMBL" id="JAPYYP010000006">
    <property type="protein sequence ID" value="MDA5108234.1"/>
    <property type="molecule type" value="Genomic_DNA"/>
</dbReference>
<keyword evidence="1 4" id="KW-0808">Transferase</keyword>
<dbReference type="CDD" id="cd04301">
    <property type="entry name" value="NAT_SF"/>
    <property type="match status" value="1"/>
</dbReference>
<dbReference type="RefSeq" id="WP_029100445.1">
    <property type="nucleotide sequence ID" value="NZ_JAPYYP010000006.1"/>
</dbReference>
<dbReference type="Proteomes" id="UP001151071">
    <property type="component" value="Unassembled WGS sequence"/>
</dbReference>
<dbReference type="Pfam" id="PF00583">
    <property type="entry name" value="Acetyltransf_1"/>
    <property type="match status" value="1"/>
</dbReference>
<dbReference type="InterPro" id="IPR050680">
    <property type="entry name" value="YpeA/RimI_acetyltransf"/>
</dbReference>
<keyword evidence="2 4" id="KW-0012">Acyltransferase</keyword>
<evidence type="ECO:0000313" key="4">
    <source>
        <dbReference type="EMBL" id="MDA5108234.1"/>
    </source>
</evidence>
<feature type="domain" description="N-acetyltransferase" evidence="3">
    <location>
        <begin position="2"/>
        <end position="155"/>
    </location>
</feature>
<dbReference type="PROSITE" id="PS51186">
    <property type="entry name" value="GNAT"/>
    <property type="match status" value="1"/>
</dbReference>
<dbReference type="InterPro" id="IPR016181">
    <property type="entry name" value="Acyl_CoA_acyltransferase"/>
</dbReference>
<gene>
    <name evidence="4" type="ORF">O3V59_07665</name>
</gene>
<dbReference type="InterPro" id="IPR000182">
    <property type="entry name" value="GNAT_dom"/>
</dbReference>
<comment type="caution">
    <text evidence="4">The sequence shown here is derived from an EMBL/GenBank/DDBJ whole genome shotgun (WGS) entry which is preliminary data.</text>
</comment>
<dbReference type="AlphaFoldDB" id="A0A9X3TPW1"/>
<evidence type="ECO:0000256" key="2">
    <source>
        <dbReference type="ARBA" id="ARBA00023315"/>
    </source>
</evidence>
<evidence type="ECO:0000259" key="3">
    <source>
        <dbReference type="PROSITE" id="PS51186"/>
    </source>
</evidence>
<reference evidence="4" key="1">
    <citation type="submission" date="2022-12" db="EMBL/GenBank/DDBJ databases">
        <title>Draft genome sequence of the thermophilic strain Brevibacillus thermoruber HT42, isolated from Los Humeros, Puebla, Mexico, with biotechnological potential.</title>
        <authorList>
            <person name="Lara Sanchez J."/>
            <person name="Solis Palacios R."/>
            <person name="Bustos Baena A.S."/>
            <person name="Ruz Baez A.E."/>
            <person name="Espinosa Luna G."/>
            <person name="Oliart Ros R.M."/>
        </authorList>
    </citation>
    <scope>NUCLEOTIDE SEQUENCE</scope>
    <source>
        <strain evidence="4">HT42</strain>
    </source>
</reference>
<dbReference type="PANTHER" id="PTHR43420:SF44">
    <property type="entry name" value="ACETYLTRANSFERASE YPEA"/>
    <property type="match status" value="1"/>
</dbReference>